<gene>
    <name evidence="1" type="ORF">ACOC_LOCUS4296</name>
</gene>
<dbReference type="AlphaFoldDB" id="A0A0R3PIT9"/>
<keyword evidence="2" id="KW-1185">Reference proteome</keyword>
<accession>A0A0R3PIT9</accession>
<reference evidence="1 2" key="2">
    <citation type="submission" date="2018-11" db="EMBL/GenBank/DDBJ databases">
        <authorList>
            <consortium name="Pathogen Informatics"/>
        </authorList>
    </citation>
    <scope>NUCLEOTIDE SEQUENCE [LARGE SCALE GENOMIC DNA]</scope>
    <source>
        <strain evidence="1 2">Costa Rica</strain>
    </source>
</reference>
<proteinExistence type="predicted"/>
<dbReference type="Proteomes" id="UP000267027">
    <property type="component" value="Unassembled WGS sequence"/>
</dbReference>
<reference evidence="3" key="1">
    <citation type="submission" date="2017-02" db="UniProtKB">
        <authorList>
            <consortium name="WormBaseParasite"/>
        </authorList>
    </citation>
    <scope>IDENTIFICATION</scope>
</reference>
<evidence type="ECO:0000313" key="1">
    <source>
        <dbReference type="EMBL" id="VDM55881.1"/>
    </source>
</evidence>
<organism evidence="3">
    <name type="scientific">Angiostrongylus costaricensis</name>
    <name type="common">Nematode worm</name>
    <dbReference type="NCBI Taxonomy" id="334426"/>
    <lineage>
        <taxon>Eukaryota</taxon>
        <taxon>Metazoa</taxon>
        <taxon>Ecdysozoa</taxon>
        <taxon>Nematoda</taxon>
        <taxon>Chromadorea</taxon>
        <taxon>Rhabditida</taxon>
        <taxon>Rhabditina</taxon>
        <taxon>Rhabditomorpha</taxon>
        <taxon>Strongyloidea</taxon>
        <taxon>Metastrongylidae</taxon>
        <taxon>Angiostrongylus</taxon>
    </lineage>
</organism>
<dbReference type="WBParaSite" id="ACOC_0000429501-mRNA-1">
    <property type="protein sequence ID" value="ACOC_0000429501-mRNA-1"/>
    <property type="gene ID" value="ACOC_0000429501"/>
</dbReference>
<evidence type="ECO:0000313" key="3">
    <source>
        <dbReference type="WBParaSite" id="ACOC_0000429501-mRNA-1"/>
    </source>
</evidence>
<evidence type="ECO:0000313" key="2">
    <source>
        <dbReference type="Proteomes" id="UP000267027"/>
    </source>
</evidence>
<name>A0A0R3PIT9_ANGCS</name>
<protein>
    <submittedName>
        <fullName evidence="3">Protein-serine/threonine phosphatase</fullName>
    </submittedName>
</protein>
<dbReference type="EMBL" id="UYYA01003811">
    <property type="protein sequence ID" value="VDM55881.1"/>
    <property type="molecule type" value="Genomic_DNA"/>
</dbReference>
<sequence length="180" mass="20167">MNEQVQFTNPYWELEARLLGDLGIEAIMATVDSLSVEDMRTLMNEFEKNFSFDGFKTKDLIRALELEAVANMTEFVKDMTIVVFVFLDWSNDMEKIISKSRPAARQYLNGPKNGLSLVKGPKTVPGYNGDRRYDVNGFGLSLSHGILFCADSEGHAVTFDFQVDPHLMRGDNGIVGPSTM</sequence>